<gene>
    <name evidence="4" type="ORF">LY90DRAFT_454210</name>
</gene>
<keyword evidence="5" id="KW-1185">Reference proteome</keyword>
<dbReference type="GO" id="GO:0006396">
    <property type="term" value="P:RNA processing"/>
    <property type="evidence" value="ECO:0007669"/>
    <property type="project" value="TreeGrafter"/>
</dbReference>
<dbReference type="InterPro" id="IPR014810">
    <property type="entry name" value="Fcf2_C"/>
</dbReference>
<dbReference type="EMBL" id="MCOG01000061">
    <property type="protein sequence ID" value="ORY60426.1"/>
    <property type="molecule type" value="Genomic_DNA"/>
</dbReference>
<feature type="domain" description="Fcf2 pre-rRNA processing C-terminal" evidence="3">
    <location>
        <begin position="111"/>
        <end position="204"/>
    </location>
</feature>
<dbReference type="InterPro" id="IPR039883">
    <property type="entry name" value="Fcf2/DNTTIP2"/>
</dbReference>
<dbReference type="Pfam" id="PF08698">
    <property type="entry name" value="Fcf2"/>
    <property type="match status" value="1"/>
</dbReference>
<keyword evidence="2" id="KW-0539">Nucleus</keyword>
<evidence type="ECO:0000256" key="1">
    <source>
        <dbReference type="ARBA" id="ARBA00004604"/>
    </source>
</evidence>
<dbReference type="Proteomes" id="UP000193920">
    <property type="component" value="Unassembled WGS sequence"/>
</dbReference>
<dbReference type="OrthoDB" id="427886at2759"/>
<dbReference type="PANTHER" id="PTHR21686">
    <property type="entry name" value="DEOXYNUCLEOTIDYLTRANSFERASE TERMINAL-INTERACTING PROTEIN 2"/>
    <property type="match status" value="1"/>
</dbReference>
<dbReference type="AlphaFoldDB" id="A0A1Y2DMQ6"/>
<comment type="caution">
    <text evidence="4">The sequence shown here is derived from an EMBL/GenBank/DDBJ whole genome shotgun (WGS) entry which is preliminary data.</text>
</comment>
<name>A0A1Y2DMQ6_9FUNG</name>
<evidence type="ECO:0000256" key="2">
    <source>
        <dbReference type="ARBA" id="ARBA00023242"/>
    </source>
</evidence>
<proteinExistence type="predicted"/>
<comment type="subcellular location">
    <subcellularLocation>
        <location evidence="1">Nucleus</location>
        <location evidence="1">Nucleolus</location>
    </subcellularLocation>
</comment>
<dbReference type="GO" id="GO:0003723">
    <property type="term" value="F:RNA binding"/>
    <property type="evidence" value="ECO:0007669"/>
    <property type="project" value="TreeGrafter"/>
</dbReference>
<dbReference type="PANTHER" id="PTHR21686:SF12">
    <property type="entry name" value="DEOXYNUCLEOTIDYLTRANSFERASE TERMINAL-INTERACTING PROTEIN 2"/>
    <property type="match status" value="1"/>
</dbReference>
<protein>
    <submittedName>
        <fullName evidence="4">Fcf2-domain-containing protein</fullName>
    </submittedName>
</protein>
<sequence>MGNDTNSLDDLLLKAVNNLKKREKEEGVVQTNKANTENKLSNIQSSTHLSTGVDNRKFYLKKNKNGIVKLDSAVVDISEVDKINKNNKKALEKVKIVGQSFSLPKEEEKKTETTGSKWFDMPATEVTPEIKLDLQLLKMRNVLDRKRHYKKDESKGIPKYFQVGRIVEDKSEYFSSRLTKKERKNTILDEIMDDVSSRQYFKRKFNEIQKASQSGIKKSFKGRKGKKRRN</sequence>
<accession>A0A1Y2DMQ6</accession>
<evidence type="ECO:0000313" key="4">
    <source>
        <dbReference type="EMBL" id="ORY60426.1"/>
    </source>
</evidence>
<dbReference type="GO" id="GO:0005730">
    <property type="term" value="C:nucleolus"/>
    <property type="evidence" value="ECO:0007669"/>
    <property type="project" value="UniProtKB-SubCell"/>
</dbReference>
<organism evidence="4 5">
    <name type="scientific">Neocallimastix californiae</name>
    <dbReference type="NCBI Taxonomy" id="1754190"/>
    <lineage>
        <taxon>Eukaryota</taxon>
        <taxon>Fungi</taxon>
        <taxon>Fungi incertae sedis</taxon>
        <taxon>Chytridiomycota</taxon>
        <taxon>Chytridiomycota incertae sedis</taxon>
        <taxon>Neocallimastigomycetes</taxon>
        <taxon>Neocallimastigales</taxon>
        <taxon>Neocallimastigaceae</taxon>
        <taxon>Neocallimastix</taxon>
    </lineage>
</organism>
<evidence type="ECO:0000313" key="5">
    <source>
        <dbReference type="Proteomes" id="UP000193920"/>
    </source>
</evidence>
<dbReference type="STRING" id="1754190.A0A1Y2DMQ6"/>
<evidence type="ECO:0000259" key="3">
    <source>
        <dbReference type="Pfam" id="PF08698"/>
    </source>
</evidence>
<reference evidence="4 5" key="1">
    <citation type="submission" date="2016-08" db="EMBL/GenBank/DDBJ databases">
        <title>A Parts List for Fungal Cellulosomes Revealed by Comparative Genomics.</title>
        <authorList>
            <consortium name="DOE Joint Genome Institute"/>
            <person name="Haitjema C.H."/>
            <person name="Gilmore S.P."/>
            <person name="Henske J.K."/>
            <person name="Solomon K.V."/>
            <person name="De Groot R."/>
            <person name="Kuo A."/>
            <person name="Mondo S.J."/>
            <person name="Salamov A.A."/>
            <person name="Labutti K."/>
            <person name="Zhao Z."/>
            <person name="Chiniquy J."/>
            <person name="Barry K."/>
            <person name="Brewer H.M."/>
            <person name="Purvine S.O."/>
            <person name="Wright A.T."/>
            <person name="Boxma B."/>
            <person name="Van Alen T."/>
            <person name="Hackstein J.H."/>
            <person name="Baker S.E."/>
            <person name="Grigoriev I.V."/>
            <person name="O'Malley M.A."/>
        </authorList>
    </citation>
    <scope>NUCLEOTIDE SEQUENCE [LARGE SCALE GENOMIC DNA]</scope>
    <source>
        <strain evidence="4 5">G1</strain>
    </source>
</reference>